<feature type="domain" description="Treble clef zinc finger" evidence="1">
    <location>
        <begin position="203"/>
        <end position="258"/>
    </location>
</feature>
<dbReference type="EMBL" id="MN740674">
    <property type="protein sequence ID" value="QHU07135.1"/>
    <property type="molecule type" value="Genomic_DNA"/>
</dbReference>
<feature type="domain" description="Treble clef zinc finger" evidence="1">
    <location>
        <begin position="273"/>
        <end position="331"/>
    </location>
</feature>
<evidence type="ECO:0000313" key="2">
    <source>
        <dbReference type="EMBL" id="QHU07135.1"/>
    </source>
</evidence>
<name>A0A6C0JMY2_9ZZZZ</name>
<sequence>MQYITVKNKLYKVTNGKNVLCCAFYNPQCYQLARGRFCIRHKNGMDNRKKRVISQLPLFLEQWDFEKNTLNPSVLTCGSNKKVWWKCDDTDHPSYLAKPNDKIGLNTKCPYCTNKKVCITNNIQDNHIEILEEWDYNKNSENPLHIVSTSGKKVWWKCLTNDKHPSYDMIINDKIGKKLGCPYCSGHRVCLENCIKTFAPLVLKEWDYDKNILSPNGVTYQSHKKVWWKCLTDVSHPSYNMIIQNKVNGEGCPYCTGKRICKTNSLEYLRPDIAREWDKKLNKKAPTMFTVSSGYKVWWKCLKNTKHPSWKTSIAWRTNKKAPTKCPTCNQSKGEIMIYQFLTRNNIKYIQQFSYTTHKRLKYDFMIEYNNKRALIEFDGIQHFDICYYYKTKKELNNRIETDNKKNLLSYQNNNPLLRISYTHLYKIDHILSQFLTLLDDPEYFLFLYGQEYWN</sequence>
<dbReference type="Gene3D" id="3.40.960.10">
    <property type="entry name" value="VSR Endonuclease"/>
    <property type="match status" value="1"/>
</dbReference>
<reference evidence="2" key="1">
    <citation type="journal article" date="2020" name="Nature">
        <title>Giant virus diversity and host interactions through global metagenomics.</title>
        <authorList>
            <person name="Schulz F."/>
            <person name="Roux S."/>
            <person name="Paez-Espino D."/>
            <person name="Jungbluth S."/>
            <person name="Walsh D.A."/>
            <person name="Denef V.J."/>
            <person name="McMahon K.D."/>
            <person name="Konstantinidis K.T."/>
            <person name="Eloe-Fadrosh E.A."/>
            <person name="Kyrpides N.C."/>
            <person name="Woyke T."/>
        </authorList>
    </citation>
    <scope>NUCLEOTIDE SEQUENCE</scope>
    <source>
        <strain evidence="2">GVMAG-S-1038524-41</strain>
    </source>
</reference>
<dbReference type="Pfam" id="PF14311">
    <property type="entry name" value="DUF4379"/>
    <property type="match status" value="4"/>
</dbReference>
<protein>
    <recommendedName>
        <fullName evidence="1">Treble clef zinc finger domain-containing protein</fullName>
    </recommendedName>
</protein>
<feature type="domain" description="Treble clef zinc finger" evidence="1">
    <location>
        <begin position="60"/>
        <end position="115"/>
    </location>
</feature>
<feature type="domain" description="Treble clef zinc finger" evidence="1">
    <location>
        <begin position="130"/>
        <end position="187"/>
    </location>
</feature>
<organism evidence="2">
    <name type="scientific">viral metagenome</name>
    <dbReference type="NCBI Taxonomy" id="1070528"/>
    <lineage>
        <taxon>unclassified sequences</taxon>
        <taxon>metagenomes</taxon>
        <taxon>organismal metagenomes</taxon>
    </lineage>
</organism>
<dbReference type="PANTHER" id="PTHR37317">
    <property type="entry name" value="BLR8090 PROTEIN"/>
    <property type="match status" value="1"/>
</dbReference>
<dbReference type="PANTHER" id="PTHR37317:SF1">
    <property type="entry name" value="ZINC-RIBBON DOMAIN-CONTAINING PROTEIN-RELATED"/>
    <property type="match status" value="1"/>
</dbReference>
<dbReference type="AlphaFoldDB" id="A0A6C0JMY2"/>
<proteinExistence type="predicted"/>
<accession>A0A6C0JMY2</accession>
<evidence type="ECO:0000259" key="1">
    <source>
        <dbReference type="Pfam" id="PF14311"/>
    </source>
</evidence>
<dbReference type="InterPro" id="IPR025487">
    <property type="entry name" value="DUF4379"/>
</dbReference>